<keyword evidence="2" id="KW-1185">Reference proteome</keyword>
<dbReference type="EMBL" id="RXOF01000002">
    <property type="protein sequence ID" value="RTQ52105.1"/>
    <property type="molecule type" value="Genomic_DNA"/>
</dbReference>
<gene>
    <name evidence="1" type="ORF">EJV47_03500</name>
</gene>
<accession>A0A431U636</accession>
<dbReference type="AlphaFoldDB" id="A0A431U636"/>
<name>A0A431U636_9BACT</name>
<reference evidence="1 2" key="1">
    <citation type="submission" date="2018-12" db="EMBL/GenBank/DDBJ databases">
        <title>Hymenobacter gummosus sp. nov., isolated from a spring.</title>
        <authorList>
            <person name="Nie L."/>
        </authorList>
    </citation>
    <scope>NUCLEOTIDE SEQUENCE [LARGE SCALE GENOMIC DNA]</scope>
    <source>
        <strain evidence="1 2">KCTC 52166</strain>
    </source>
</reference>
<evidence type="ECO:0000313" key="1">
    <source>
        <dbReference type="EMBL" id="RTQ52105.1"/>
    </source>
</evidence>
<evidence type="ECO:0000313" key="2">
    <source>
        <dbReference type="Proteomes" id="UP000282184"/>
    </source>
</evidence>
<dbReference type="OrthoDB" id="9800887at2"/>
<protein>
    <submittedName>
        <fullName evidence="1">T9SS type A sorting domain-containing protein</fullName>
    </submittedName>
</protein>
<sequence>MACLLSSIPGSVPAAPSPELLTVQPEPGTQFRLGQNYPNPFYAETTIFFSLAAPSDVLLALYDLRGHMVKELSQTGLGAGPQEFILNLPALGLPRASYVYQLHVHNAAGHFTDYRLMTAAAP</sequence>
<dbReference type="Proteomes" id="UP000282184">
    <property type="component" value="Unassembled WGS sequence"/>
</dbReference>
<comment type="caution">
    <text evidence="1">The sequence shown here is derived from an EMBL/GenBank/DDBJ whole genome shotgun (WGS) entry which is preliminary data.</text>
</comment>
<dbReference type="RefSeq" id="WP_126691762.1">
    <property type="nucleotide sequence ID" value="NZ_RXOF01000002.1"/>
</dbReference>
<proteinExistence type="predicted"/>
<organism evidence="1 2">
    <name type="scientific">Hymenobacter gummosus</name>
    <dbReference type="NCBI Taxonomy" id="1776032"/>
    <lineage>
        <taxon>Bacteria</taxon>
        <taxon>Pseudomonadati</taxon>
        <taxon>Bacteroidota</taxon>
        <taxon>Cytophagia</taxon>
        <taxon>Cytophagales</taxon>
        <taxon>Hymenobacteraceae</taxon>
        <taxon>Hymenobacter</taxon>
    </lineage>
</organism>